<protein>
    <submittedName>
        <fullName evidence="1">DUF192 domain-containing protein</fullName>
    </submittedName>
</protein>
<evidence type="ECO:0000313" key="1">
    <source>
        <dbReference type="EMBL" id="MBW4708017.1"/>
    </source>
</evidence>
<evidence type="ECO:0000313" key="2">
    <source>
        <dbReference type="Proteomes" id="UP001138661"/>
    </source>
</evidence>
<dbReference type="Pfam" id="PF02643">
    <property type="entry name" value="DUF192"/>
    <property type="match status" value="1"/>
</dbReference>
<gene>
    <name evidence="1" type="ORF">KX928_09475</name>
</gene>
<comment type="caution">
    <text evidence="1">The sequence shown here is derived from an EMBL/GenBank/DDBJ whole genome shotgun (WGS) entry which is preliminary data.</text>
</comment>
<dbReference type="EMBL" id="JAHXDN010000002">
    <property type="protein sequence ID" value="MBW4708017.1"/>
    <property type="molecule type" value="Genomic_DNA"/>
</dbReference>
<dbReference type="InterPro" id="IPR003795">
    <property type="entry name" value="DUF192"/>
</dbReference>
<dbReference type="PANTHER" id="PTHR37953">
    <property type="entry name" value="UPF0127 PROTEIN MJ1496"/>
    <property type="match status" value="1"/>
</dbReference>
<keyword evidence="2" id="KW-1185">Reference proteome</keyword>
<dbReference type="AlphaFoldDB" id="A0A9X1FVG2"/>
<proteinExistence type="predicted"/>
<accession>A0A9X1FVG2</accession>
<reference evidence="1" key="1">
    <citation type="submission" date="2021-07" db="EMBL/GenBank/DDBJ databases">
        <title>Roseobacter insulae sp. nov., isolated from a tidal flat.</title>
        <authorList>
            <person name="Park S."/>
            <person name="Yoon J.-H."/>
        </authorList>
    </citation>
    <scope>NUCLEOTIDE SEQUENCE</scope>
    <source>
        <strain evidence="1">YSTF-M11</strain>
    </source>
</reference>
<dbReference type="PANTHER" id="PTHR37953:SF1">
    <property type="entry name" value="UPF0127 PROTEIN MJ1496"/>
    <property type="match status" value="1"/>
</dbReference>
<dbReference type="RefSeq" id="WP_219501398.1">
    <property type="nucleotide sequence ID" value="NZ_JAHXDN010000002.1"/>
</dbReference>
<sequence length="153" mass="17082">MTLRAALFGCLLAQPVWAQDCRDDTVFLKGDWGQARFAVEIADDARERAQGLMHRESLPSAAGMLFVYDRPQRLSFWMRNTLIELDLLFIDATGTVQHIHHRARPLDETPIPGGDNLTHVLEINGGLARAMGISPGTVLRHPTFSKTDAKWSC</sequence>
<organism evidence="1 2">
    <name type="scientific">Roseobacter insulae</name>
    <dbReference type="NCBI Taxonomy" id="2859783"/>
    <lineage>
        <taxon>Bacteria</taxon>
        <taxon>Pseudomonadati</taxon>
        <taxon>Pseudomonadota</taxon>
        <taxon>Alphaproteobacteria</taxon>
        <taxon>Rhodobacterales</taxon>
        <taxon>Roseobacteraceae</taxon>
        <taxon>Roseobacter</taxon>
    </lineage>
</organism>
<dbReference type="Proteomes" id="UP001138661">
    <property type="component" value="Unassembled WGS sequence"/>
</dbReference>
<name>A0A9X1FVG2_9RHOB</name>